<dbReference type="SMART" id="SM00267">
    <property type="entry name" value="GGDEF"/>
    <property type="match status" value="1"/>
</dbReference>
<dbReference type="SUPFAM" id="SSF55781">
    <property type="entry name" value="GAF domain-like"/>
    <property type="match status" value="1"/>
</dbReference>
<comment type="caution">
    <text evidence="3">The sequence shown here is derived from an EMBL/GenBank/DDBJ whole genome shotgun (WGS) entry which is preliminary data.</text>
</comment>
<feature type="domain" description="EAL" evidence="1">
    <location>
        <begin position="529"/>
        <end position="780"/>
    </location>
</feature>
<evidence type="ECO:0008006" key="5">
    <source>
        <dbReference type="Google" id="ProtNLM"/>
    </source>
</evidence>
<dbReference type="PANTHER" id="PTHR33121">
    <property type="entry name" value="CYCLIC DI-GMP PHOSPHODIESTERASE PDEF"/>
    <property type="match status" value="1"/>
</dbReference>
<gene>
    <name evidence="3" type="ORF">CE91St55_64610</name>
</gene>
<dbReference type="PROSITE" id="PS50883">
    <property type="entry name" value="EAL"/>
    <property type="match status" value="1"/>
</dbReference>
<dbReference type="SUPFAM" id="SSF55073">
    <property type="entry name" value="Nucleotide cyclase"/>
    <property type="match status" value="2"/>
</dbReference>
<dbReference type="Proteomes" id="UP001055091">
    <property type="component" value="Unassembled WGS sequence"/>
</dbReference>
<dbReference type="Gene3D" id="3.30.450.40">
    <property type="match status" value="1"/>
</dbReference>
<dbReference type="RefSeq" id="WP_195521467.1">
    <property type="nucleotide sequence ID" value="NZ_BQNJ01000002.1"/>
</dbReference>
<feature type="domain" description="GGDEF" evidence="2">
    <location>
        <begin position="388"/>
        <end position="520"/>
    </location>
</feature>
<dbReference type="EMBL" id="BQNJ01000002">
    <property type="protein sequence ID" value="GKH04480.1"/>
    <property type="molecule type" value="Genomic_DNA"/>
</dbReference>
<dbReference type="InterPro" id="IPR043128">
    <property type="entry name" value="Rev_trsase/Diguanyl_cyclase"/>
</dbReference>
<proteinExistence type="predicted"/>
<dbReference type="AlphaFoldDB" id="A0AA37N5U3"/>
<sequence length="780" mass="89583">MVSNREERLDRLTNTWTEASAEVMISEYLKDTEHWGGDGLFFLEAANGGTKLSEASVKQAAFLLQCTLRRTDLVARVGEDCFLIFLLGCRSREDALTSMNSVRECLERFAGLSVTAGGVLTDGREETYELLRERALAALAHAKREKRPFCFAEECECGEGEQTAAEMHAAKGCLIRPVPEYIEDSGKADMEFVRVMMDQLLPGKKECSIEKGLERICAYYGCGEAYILERKSGGKDYEISFSWREEKPMVRNDHLKTAPGLIVDRYLDLFRNREVLACNRICELEILDPVIAERQKLRKTRALMQFPIMENGDYIGYISVNDSKKERLWTLEETMTFALAGRVLAARILECRFQRFAQILIDHDRLTEAWNYNRFLSEGRKRLKRAPLLQAVVTMDIKNFKVINANYSYETGNDILVGISSLLNHFTGGGECFARIEADKFALLLEYQTVNGLQHRLDQLLRRVEQIPREEKKDFSISCIMGVCLVEPGDTDMSILVDHANMARKALKDYHKSIYSFYNREAERKFAKERELAFRMKSAADNEEFVVYYQPKVDLPRKRCIGFEALVRWKLPEGQMIPPDEFIPLFEKNGFITELDLYVFERVCRLIKSWKDKGRTPYPIAVNISRIHLTKPDFLEELEQIAGKYGVESRYLELEITENAFLNNPGEILEVARRIKERGFVLSMDDFGTGYSSLSLLKDLPVDIIKLDKEFFQKLLSDREKIIIANVIHLAHELDIQVISEGIETAEHEAFLTEIGCNLAQGYRYGRPAPIEEYKDLTDE</sequence>
<dbReference type="InterPro" id="IPR001633">
    <property type="entry name" value="EAL_dom"/>
</dbReference>
<dbReference type="InterPro" id="IPR050706">
    <property type="entry name" value="Cyclic-di-GMP_PDE-like"/>
</dbReference>
<dbReference type="GO" id="GO:0071111">
    <property type="term" value="F:cyclic-guanylate-specific phosphodiesterase activity"/>
    <property type="evidence" value="ECO:0007669"/>
    <property type="project" value="InterPro"/>
</dbReference>
<evidence type="ECO:0000313" key="3">
    <source>
        <dbReference type="EMBL" id="GKH04480.1"/>
    </source>
</evidence>
<evidence type="ECO:0000313" key="4">
    <source>
        <dbReference type="Proteomes" id="UP001055091"/>
    </source>
</evidence>
<dbReference type="InterPro" id="IPR029016">
    <property type="entry name" value="GAF-like_dom_sf"/>
</dbReference>
<evidence type="ECO:0000259" key="2">
    <source>
        <dbReference type="PROSITE" id="PS50887"/>
    </source>
</evidence>
<dbReference type="PROSITE" id="PS50887">
    <property type="entry name" value="GGDEF"/>
    <property type="match status" value="2"/>
</dbReference>
<dbReference type="Gene3D" id="3.20.20.450">
    <property type="entry name" value="EAL domain"/>
    <property type="match status" value="1"/>
</dbReference>
<protein>
    <recommendedName>
        <fullName evidence="5">EAL domain-containing protein</fullName>
    </recommendedName>
</protein>
<dbReference type="Pfam" id="PF00563">
    <property type="entry name" value="EAL"/>
    <property type="match status" value="1"/>
</dbReference>
<dbReference type="InterPro" id="IPR000160">
    <property type="entry name" value="GGDEF_dom"/>
</dbReference>
<accession>A0AA37N5U3</accession>
<name>A0AA37N5U3_9FIRM</name>
<reference evidence="3" key="1">
    <citation type="submission" date="2022-01" db="EMBL/GenBank/DDBJ databases">
        <title>Novel bile acid biosynthetic pathways are enriched in the microbiome of centenarians.</title>
        <authorList>
            <person name="Sato Y."/>
            <person name="Atarashi K."/>
            <person name="Plichta R.D."/>
            <person name="Arai Y."/>
            <person name="Sasajima S."/>
            <person name="Kearney M.S."/>
            <person name="Suda W."/>
            <person name="Takeshita K."/>
            <person name="Sasaki T."/>
            <person name="Okamoto S."/>
            <person name="Skelly N.A."/>
            <person name="Okamura Y."/>
            <person name="Vlamakis H."/>
            <person name="Li Y."/>
            <person name="Tanoue T."/>
            <person name="Takei H."/>
            <person name="Nittono H."/>
            <person name="Narushima S."/>
            <person name="Irie J."/>
            <person name="Itoh H."/>
            <person name="Moriya K."/>
            <person name="Sugiura Y."/>
            <person name="Suematsu M."/>
            <person name="Moritoki N."/>
            <person name="Shibata S."/>
            <person name="Littman R.D."/>
            <person name="Fischbach A.M."/>
            <person name="Uwamino Y."/>
            <person name="Inoue T."/>
            <person name="Honda A."/>
            <person name="Hattori M."/>
            <person name="Murai T."/>
            <person name="Xavier J.R."/>
            <person name="Hirose N."/>
            <person name="Honda K."/>
        </authorList>
    </citation>
    <scope>NUCLEOTIDE SEQUENCE</scope>
    <source>
        <strain evidence="3">CE91-St55</strain>
    </source>
</reference>
<dbReference type="PANTHER" id="PTHR33121:SF70">
    <property type="entry name" value="SIGNALING PROTEIN YKOW"/>
    <property type="match status" value="1"/>
</dbReference>
<evidence type="ECO:0000259" key="1">
    <source>
        <dbReference type="PROSITE" id="PS50883"/>
    </source>
</evidence>
<organism evidence="3 4">
    <name type="scientific">Hungatella hathewayi</name>
    <dbReference type="NCBI Taxonomy" id="154046"/>
    <lineage>
        <taxon>Bacteria</taxon>
        <taxon>Bacillati</taxon>
        <taxon>Bacillota</taxon>
        <taxon>Clostridia</taxon>
        <taxon>Lachnospirales</taxon>
        <taxon>Lachnospiraceae</taxon>
        <taxon>Hungatella</taxon>
    </lineage>
</organism>
<dbReference type="Gene3D" id="3.30.70.270">
    <property type="match status" value="2"/>
</dbReference>
<feature type="domain" description="GGDEF" evidence="2">
    <location>
        <begin position="36"/>
        <end position="154"/>
    </location>
</feature>
<dbReference type="InterPro" id="IPR029787">
    <property type="entry name" value="Nucleotide_cyclase"/>
</dbReference>
<dbReference type="SMART" id="SM00052">
    <property type="entry name" value="EAL"/>
    <property type="match status" value="1"/>
</dbReference>
<dbReference type="Pfam" id="PF00990">
    <property type="entry name" value="GGDEF"/>
    <property type="match status" value="2"/>
</dbReference>
<dbReference type="CDD" id="cd01948">
    <property type="entry name" value="EAL"/>
    <property type="match status" value="1"/>
</dbReference>
<dbReference type="InterPro" id="IPR035919">
    <property type="entry name" value="EAL_sf"/>
</dbReference>
<dbReference type="CDD" id="cd01949">
    <property type="entry name" value="GGDEF"/>
    <property type="match status" value="1"/>
</dbReference>
<dbReference type="SUPFAM" id="SSF141868">
    <property type="entry name" value="EAL domain-like"/>
    <property type="match status" value="1"/>
</dbReference>